<protein>
    <submittedName>
        <fullName evidence="6">Neuromedin Ba</fullName>
    </submittedName>
</protein>
<reference evidence="6" key="3">
    <citation type="submission" date="2025-09" db="UniProtKB">
        <authorList>
            <consortium name="Ensembl"/>
        </authorList>
    </citation>
    <scope>IDENTIFICATION</scope>
</reference>
<reference evidence="6" key="2">
    <citation type="submission" date="2025-08" db="UniProtKB">
        <authorList>
            <consortium name="Ensembl"/>
        </authorList>
    </citation>
    <scope>IDENTIFICATION</scope>
</reference>
<dbReference type="Pfam" id="PF02044">
    <property type="entry name" value="Bombesin"/>
    <property type="match status" value="1"/>
</dbReference>
<comment type="similarity">
    <text evidence="2">Belongs to the bombesin/neuromedin-B/ranatensin family.</text>
</comment>
<accession>A0A673CPB1</accession>
<evidence type="ECO:0000313" key="7">
    <source>
        <dbReference type="Proteomes" id="UP000472271"/>
    </source>
</evidence>
<name>A0A673CPB1_9TELE</name>
<sequence>MTSAIIILSPSCHSGLLCSFILFSYIAMTSSMTLDLTELRNKVSKIKVNPRGKLWATGHFMGKKSVLDSSFMESAFEDVNIPTEVGVLSPLNNVENLQSLLIEMLKMTQDAQRKQPLHMLVQTAQLMMFFHSFRQEGDPV</sequence>
<dbReference type="GO" id="GO:0043005">
    <property type="term" value="C:neuron projection"/>
    <property type="evidence" value="ECO:0007669"/>
    <property type="project" value="TreeGrafter"/>
</dbReference>
<keyword evidence="5" id="KW-0812">Transmembrane</keyword>
<dbReference type="GO" id="GO:0007218">
    <property type="term" value="P:neuropeptide signaling pathway"/>
    <property type="evidence" value="ECO:0007669"/>
    <property type="project" value="InterPro"/>
</dbReference>
<dbReference type="InParanoid" id="A0A673CPB1"/>
<dbReference type="GO" id="GO:0005184">
    <property type="term" value="F:neuropeptide hormone activity"/>
    <property type="evidence" value="ECO:0007669"/>
    <property type="project" value="TreeGrafter"/>
</dbReference>
<evidence type="ECO:0000313" key="6">
    <source>
        <dbReference type="Ensembl" id="ENSSORP00005054417.1"/>
    </source>
</evidence>
<dbReference type="FunCoup" id="A0A673CPB1">
    <property type="interactions" value="272"/>
</dbReference>
<feature type="transmembrane region" description="Helical" evidence="5">
    <location>
        <begin position="6"/>
        <end position="27"/>
    </location>
</feature>
<keyword evidence="4" id="KW-0027">Amidation</keyword>
<dbReference type="PANTHER" id="PTHR16866">
    <property type="entry name" value="GASTRIN-RELEASING PEPTIDE"/>
    <property type="match status" value="1"/>
</dbReference>
<keyword evidence="5" id="KW-1133">Transmembrane helix</keyword>
<keyword evidence="5" id="KW-0472">Membrane</keyword>
<keyword evidence="7" id="KW-1185">Reference proteome</keyword>
<evidence type="ECO:0000256" key="2">
    <source>
        <dbReference type="ARBA" id="ARBA00010012"/>
    </source>
</evidence>
<dbReference type="AlphaFoldDB" id="A0A673CPB1"/>
<dbReference type="PANTHER" id="PTHR16866:SF3">
    <property type="entry name" value="NEUROMEDIN-B"/>
    <property type="match status" value="1"/>
</dbReference>
<dbReference type="Ensembl" id="ENSSORT00005055691.1">
    <property type="protein sequence ID" value="ENSSORP00005054417.1"/>
    <property type="gene ID" value="ENSSORG00005024378.1"/>
</dbReference>
<comment type="subcellular location">
    <subcellularLocation>
        <location evidence="1">Secreted</location>
    </subcellularLocation>
</comment>
<dbReference type="Proteomes" id="UP000472271">
    <property type="component" value="Chromosome 6"/>
</dbReference>
<proteinExistence type="inferred from homology"/>
<evidence type="ECO:0000256" key="5">
    <source>
        <dbReference type="SAM" id="Phobius"/>
    </source>
</evidence>
<dbReference type="PROSITE" id="PS00257">
    <property type="entry name" value="BOMBESIN"/>
    <property type="match status" value="1"/>
</dbReference>
<evidence type="ECO:0000256" key="4">
    <source>
        <dbReference type="ARBA" id="ARBA00022815"/>
    </source>
</evidence>
<keyword evidence="3" id="KW-0964">Secreted</keyword>
<dbReference type="GO" id="GO:0031710">
    <property type="term" value="F:neuromedin B receptor binding"/>
    <property type="evidence" value="ECO:0007669"/>
    <property type="project" value="TreeGrafter"/>
</dbReference>
<evidence type="ECO:0000256" key="3">
    <source>
        <dbReference type="ARBA" id="ARBA00022525"/>
    </source>
</evidence>
<organism evidence="6 7">
    <name type="scientific">Sphaeramia orbicularis</name>
    <name type="common">orbiculate cardinalfish</name>
    <dbReference type="NCBI Taxonomy" id="375764"/>
    <lineage>
        <taxon>Eukaryota</taxon>
        <taxon>Metazoa</taxon>
        <taxon>Chordata</taxon>
        <taxon>Craniata</taxon>
        <taxon>Vertebrata</taxon>
        <taxon>Euteleostomi</taxon>
        <taxon>Actinopterygii</taxon>
        <taxon>Neopterygii</taxon>
        <taxon>Teleostei</taxon>
        <taxon>Neoteleostei</taxon>
        <taxon>Acanthomorphata</taxon>
        <taxon>Gobiaria</taxon>
        <taxon>Kurtiformes</taxon>
        <taxon>Apogonoidei</taxon>
        <taxon>Apogonidae</taxon>
        <taxon>Apogoninae</taxon>
        <taxon>Sphaeramia</taxon>
    </lineage>
</organism>
<reference evidence="6" key="1">
    <citation type="submission" date="2019-06" db="EMBL/GenBank/DDBJ databases">
        <authorList>
            <consortium name="Wellcome Sanger Institute Data Sharing"/>
        </authorList>
    </citation>
    <scope>NUCLEOTIDE SEQUENCE [LARGE SCALE GENOMIC DNA]</scope>
</reference>
<evidence type="ECO:0000256" key="1">
    <source>
        <dbReference type="ARBA" id="ARBA00004613"/>
    </source>
</evidence>
<dbReference type="InterPro" id="IPR000874">
    <property type="entry name" value="Bombesin"/>
</dbReference>
<dbReference type="GO" id="GO:0046887">
    <property type="term" value="P:positive regulation of hormone secretion"/>
    <property type="evidence" value="ECO:0007669"/>
    <property type="project" value="TreeGrafter"/>
</dbReference>
<dbReference type="GO" id="GO:0005576">
    <property type="term" value="C:extracellular region"/>
    <property type="evidence" value="ECO:0007669"/>
    <property type="project" value="UniProtKB-SubCell"/>
</dbReference>